<dbReference type="GO" id="GO:0003964">
    <property type="term" value="F:RNA-directed DNA polymerase activity"/>
    <property type="evidence" value="ECO:0007669"/>
    <property type="project" value="UniProtKB-KW"/>
</dbReference>
<feature type="region of interest" description="Disordered" evidence="1">
    <location>
        <begin position="1"/>
        <end position="25"/>
    </location>
</feature>
<organism evidence="2">
    <name type="scientific">Tanacetum cinerariifolium</name>
    <name type="common">Dalmatian daisy</name>
    <name type="synonym">Chrysanthemum cinerariifolium</name>
    <dbReference type="NCBI Taxonomy" id="118510"/>
    <lineage>
        <taxon>Eukaryota</taxon>
        <taxon>Viridiplantae</taxon>
        <taxon>Streptophyta</taxon>
        <taxon>Embryophyta</taxon>
        <taxon>Tracheophyta</taxon>
        <taxon>Spermatophyta</taxon>
        <taxon>Magnoliopsida</taxon>
        <taxon>eudicotyledons</taxon>
        <taxon>Gunneridae</taxon>
        <taxon>Pentapetalae</taxon>
        <taxon>asterids</taxon>
        <taxon>campanulids</taxon>
        <taxon>Asterales</taxon>
        <taxon>Asteraceae</taxon>
        <taxon>Asteroideae</taxon>
        <taxon>Anthemideae</taxon>
        <taxon>Anthemidinae</taxon>
        <taxon>Tanacetum</taxon>
    </lineage>
</organism>
<name>A0A699VTK3_TANCI</name>
<feature type="non-terminal residue" evidence="2">
    <location>
        <position position="1"/>
    </location>
</feature>
<gene>
    <name evidence="2" type="ORF">Tci_908290</name>
</gene>
<protein>
    <submittedName>
        <fullName evidence="2">Reverse transcriptase domain-containing protein</fullName>
    </submittedName>
</protein>
<evidence type="ECO:0000256" key="1">
    <source>
        <dbReference type="SAM" id="MobiDB-lite"/>
    </source>
</evidence>
<keyword evidence="2" id="KW-0808">Transferase</keyword>
<dbReference type="EMBL" id="BKCJ011470216">
    <property type="protein sequence ID" value="GFD36321.1"/>
    <property type="molecule type" value="Genomic_DNA"/>
</dbReference>
<dbReference type="AlphaFoldDB" id="A0A699VTK3"/>
<evidence type="ECO:0000313" key="2">
    <source>
        <dbReference type="EMBL" id="GFD36321.1"/>
    </source>
</evidence>
<accession>A0A699VTK3</accession>
<proteinExistence type="predicted"/>
<keyword evidence="2" id="KW-0548">Nucleotidyltransferase</keyword>
<reference evidence="2" key="1">
    <citation type="journal article" date="2019" name="Sci. Rep.">
        <title>Draft genome of Tanacetum cinerariifolium, the natural source of mosquito coil.</title>
        <authorList>
            <person name="Yamashiro T."/>
            <person name="Shiraishi A."/>
            <person name="Satake H."/>
            <person name="Nakayama K."/>
        </authorList>
    </citation>
    <scope>NUCLEOTIDE SEQUENCE</scope>
</reference>
<keyword evidence="2" id="KW-0695">RNA-directed DNA polymerase</keyword>
<sequence length="80" mass="9136">NEDLGDDLFHHPPLPLQHYTKENENEESEALASTIYLMIKFSTANGVATVIISRETLWECRQIEEAQKASQEGRITHPKD</sequence>
<comment type="caution">
    <text evidence="2">The sequence shown here is derived from an EMBL/GenBank/DDBJ whole genome shotgun (WGS) entry which is preliminary data.</text>
</comment>